<protein>
    <submittedName>
        <fullName evidence="5">Uncharacterized protein</fullName>
    </submittedName>
</protein>
<dbReference type="InterPro" id="IPR043129">
    <property type="entry name" value="ATPase_NBD"/>
</dbReference>
<dbReference type="GO" id="GO:0005524">
    <property type="term" value="F:ATP binding"/>
    <property type="evidence" value="ECO:0007669"/>
    <property type="project" value="UniProtKB-KW"/>
</dbReference>
<dbReference type="SUPFAM" id="SSF53067">
    <property type="entry name" value="Actin-like ATPase domain"/>
    <property type="match status" value="4"/>
</dbReference>
<evidence type="ECO:0000313" key="5">
    <source>
        <dbReference type="WBParaSite" id="Minc3s00398g11614"/>
    </source>
</evidence>
<keyword evidence="3" id="KW-0067">ATP-binding</keyword>
<dbReference type="PANTHER" id="PTHR19375">
    <property type="entry name" value="HEAT SHOCK PROTEIN 70KDA"/>
    <property type="match status" value="1"/>
</dbReference>
<keyword evidence="2" id="KW-0547">Nucleotide-binding</keyword>
<accession>A0A914LBI6</accession>
<dbReference type="Gene3D" id="3.30.420.40">
    <property type="match status" value="4"/>
</dbReference>
<dbReference type="Pfam" id="PF00012">
    <property type="entry name" value="HSP70"/>
    <property type="match status" value="2"/>
</dbReference>
<dbReference type="WBParaSite" id="Minc3s00398g11614">
    <property type="protein sequence ID" value="Minc3s00398g11614"/>
    <property type="gene ID" value="Minc3s00398g11614"/>
</dbReference>
<proteinExistence type="inferred from homology"/>
<reference evidence="5" key="1">
    <citation type="submission" date="2022-11" db="UniProtKB">
        <authorList>
            <consortium name="WormBaseParasite"/>
        </authorList>
    </citation>
    <scope>IDENTIFICATION</scope>
</reference>
<sequence>MFLRQTFRYSSIRRLNSTLRGPVIGINFGFTNSSVAILEERKAKVLKNDEGSFTTPSVVSFTKNGGGGGECLVGAPALRQAVLNSQNTVFNIKRLIGRKFDDKEVQDFIKEFPNKIVKSPNGDDVLIEIQGKLYSPQQITSFILIKLKEMTENYLNKKVGDAIITVPNYFDYSQKQALKQAGKFANLRILRFVPDSVAAAFGYGLDTYGESNKIIAVCNLNGGSFEYSVLELKNYVYEIVSNKYDTCLSGEAFNNFIVNYFVSEFKRENGIDLNKDSIAIQRLREAAEKAKCKLSNSTQTEIILPNIIADTNGELKHFQITLTRSKFEQLTSELTKRIVETCQQRKEEIGQVLLVGGMTRMPKIRNIVEEVFKKEIFTSQLEEGAVAIGAVYLGVFFGDINYFDNRRTSKNKIIKMASQKMFIGERNIDYGNEKECAKLLRGPVIGINFGFTNSSVAILEERKAKVLKNDEGSFTTPSVVSFTKNGGGGGECLVGAPALRQAVLNSQNTVFNVKRLIGRKFDDKEVQDFIKQFPNKIVKSPNGDDVLIEIQGKLYSPQQITSFILIKLKEMTENYLNKKVGDAIITVPNYFDYSQKQALKLAGELAGMKILRFVPDSVAAAFGYGLDRYWRGAVCNLNGGSFEFSVLKLRYFDYEIDSNKYDTCLSGEAFNNVIVNYFVYEFKRENGIDLNMDSIAKQRLREAAEKAKCELSNSTQTEIILPNIIADTNGELKHFQIILTRSKFEQLTLNLTQRFVEICQQTKEKIKPEVEQPSLDNEIVSQNREEDLPSAGFDRVLLVGGMTRIPMASQKMFIGERNRDEEDAAKLFWEAIAIYVKEYYSSLHIDIRSRNAIKGLGYFALRHTDRGIPHGHSAIYLSDDIPKRGACWVFEGEHERLCKAAFNFFKNFLFINKKKVWSKLKPYVLGKKLVTEEKEDLINKDFQKLKFKRISTRKRNGMGKYKLKKYFLFKAN</sequence>
<dbReference type="Proteomes" id="UP000887563">
    <property type="component" value="Unplaced"/>
</dbReference>
<dbReference type="GO" id="GO:0140662">
    <property type="term" value="F:ATP-dependent protein folding chaperone"/>
    <property type="evidence" value="ECO:0007669"/>
    <property type="project" value="InterPro"/>
</dbReference>
<dbReference type="PRINTS" id="PR00301">
    <property type="entry name" value="HEATSHOCK70"/>
</dbReference>
<comment type="similarity">
    <text evidence="1">Belongs to the heat shock protein 70 family.</text>
</comment>
<keyword evidence="4" id="KW-1185">Reference proteome</keyword>
<dbReference type="Gene3D" id="3.90.640.10">
    <property type="entry name" value="Actin, Chain A, domain 4"/>
    <property type="match status" value="2"/>
</dbReference>
<dbReference type="InterPro" id="IPR013126">
    <property type="entry name" value="Hsp_70_fam"/>
</dbReference>
<name>A0A914LBI6_MELIC</name>
<dbReference type="FunFam" id="3.30.420.40:FF:000004">
    <property type="entry name" value="Molecular chaperone DnaK"/>
    <property type="match status" value="2"/>
</dbReference>
<dbReference type="FunFam" id="3.90.640.10:FF:000003">
    <property type="entry name" value="Molecular chaperone DnaK"/>
    <property type="match status" value="2"/>
</dbReference>
<dbReference type="FunFam" id="3.30.30.30:FF:000003">
    <property type="entry name" value="Heat shock protein 9"/>
    <property type="match status" value="2"/>
</dbReference>
<evidence type="ECO:0000256" key="2">
    <source>
        <dbReference type="ARBA" id="ARBA00022741"/>
    </source>
</evidence>
<evidence type="ECO:0000256" key="1">
    <source>
        <dbReference type="ARBA" id="ARBA00007381"/>
    </source>
</evidence>
<evidence type="ECO:0000256" key="3">
    <source>
        <dbReference type="ARBA" id="ARBA00022840"/>
    </source>
</evidence>
<dbReference type="AlphaFoldDB" id="A0A914LBI6"/>
<organism evidence="4 5">
    <name type="scientific">Meloidogyne incognita</name>
    <name type="common">Southern root-knot nematode worm</name>
    <name type="synonym">Oxyuris incognita</name>
    <dbReference type="NCBI Taxonomy" id="6306"/>
    <lineage>
        <taxon>Eukaryota</taxon>
        <taxon>Metazoa</taxon>
        <taxon>Ecdysozoa</taxon>
        <taxon>Nematoda</taxon>
        <taxon>Chromadorea</taxon>
        <taxon>Rhabditida</taxon>
        <taxon>Tylenchina</taxon>
        <taxon>Tylenchomorpha</taxon>
        <taxon>Tylenchoidea</taxon>
        <taxon>Meloidogynidae</taxon>
        <taxon>Meloidogyninae</taxon>
        <taxon>Meloidogyne</taxon>
        <taxon>Meloidogyne incognita group</taxon>
    </lineage>
</organism>
<evidence type="ECO:0000313" key="4">
    <source>
        <dbReference type="Proteomes" id="UP000887563"/>
    </source>
</evidence>